<dbReference type="PROSITE" id="PS50234">
    <property type="entry name" value="VWFA"/>
    <property type="match status" value="1"/>
</dbReference>
<evidence type="ECO:0000259" key="1">
    <source>
        <dbReference type="PROSITE" id="PS50234"/>
    </source>
</evidence>
<dbReference type="Gene3D" id="3.40.50.410">
    <property type="entry name" value="von Willebrand factor, type A domain"/>
    <property type="match status" value="1"/>
</dbReference>
<dbReference type="AlphaFoldDB" id="A0A841T978"/>
<comment type="caution">
    <text evidence="2">The sequence shown here is derived from an EMBL/GenBank/DDBJ whole genome shotgun (WGS) entry which is preliminary data.</text>
</comment>
<dbReference type="InterPro" id="IPR036465">
    <property type="entry name" value="vWFA_dom_sf"/>
</dbReference>
<proteinExistence type="predicted"/>
<evidence type="ECO:0000313" key="3">
    <source>
        <dbReference type="Proteomes" id="UP000574133"/>
    </source>
</evidence>
<dbReference type="PANTHER" id="PTHR10579">
    <property type="entry name" value="CALCIUM-ACTIVATED CHLORIDE CHANNEL REGULATOR"/>
    <property type="match status" value="1"/>
</dbReference>
<name>A0A841T978_9BACL</name>
<dbReference type="Proteomes" id="UP000574133">
    <property type="component" value="Unassembled WGS sequence"/>
</dbReference>
<dbReference type="Pfam" id="PF00092">
    <property type="entry name" value="VWA"/>
    <property type="match status" value="1"/>
</dbReference>
<dbReference type="PANTHER" id="PTHR10579:SF43">
    <property type="entry name" value="ZINC FINGER (C3HC4-TYPE RING FINGER) FAMILY PROTEIN"/>
    <property type="match status" value="1"/>
</dbReference>
<organism evidence="2 3">
    <name type="scientific">Cohnella lubricantis</name>
    <dbReference type="NCBI Taxonomy" id="2163172"/>
    <lineage>
        <taxon>Bacteria</taxon>
        <taxon>Bacillati</taxon>
        <taxon>Bacillota</taxon>
        <taxon>Bacilli</taxon>
        <taxon>Bacillales</taxon>
        <taxon>Paenibacillaceae</taxon>
        <taxon>Cohnella</taxon>
    </lineage>
</organism>
<dbReference type="InterPro" id="IPR002035">
    <property type="entry name" value="VWF_A"/>
</dbReference>
<dbReference type="SMART" id="SM00327">
    <property type="entry name" value="VWA"/>
    <property type="match status" value="1"/>
</dbReference>
<reference evidence="2 3" key="1">
    <citation type="submission" date="2020-08" db="EMBL/GenBank/DDBJ databases">
        <title>Cohnella phylogeny.</title>
        <authorList>
            <person name="Dunlap C."/>
        </authorList>
    </citation>
    <scope>NUCLEOTIDE SEQUENCE [LARGE SCALE GENOMIC DNA]</scope>
    <source>
        <strain evidence="2 3">DSM 103658</strain>
    </source>
</reference>
<dbReference type="SUPFAM" id="SSF53300">
    <property type="entry name" value="vWA-like"/>
    <property type="match status" value="1"/>
</dbReference>
<evidence type="ECO:0000313" key="2">
    <source>
        <dbReference type="EMBL" id="MBB6675800.1"/>
    </source>
</evidence>
<dbReference type="EMBL" id="JACJVN010000002">
    <property type="protein sequence ID" value="MBB6675800.1"/>
    <property type="molecule type" value="Genomic_DNA"/>
</dbReference>
<feature type="domain" description="VWFA" evidence="1">
    <location>
        <begin position="45"/>
        <end position="217"/>
    </location>
</feature>
<dbReference type="InterPro" id="IPR051266">
    <property type="entry name" value="CLCR"/>
</dbReference>
<keyword evidence="3" id="KW-1185">Reference proteome</keyword>
<dbReference type="RefSeq" id="WP_185177107.1">
    <property type="nucleotide sequence ID" value="NZ_CBCSEP010000028.1"/>
</dbReference>
<gene>
    <name evidence="2" type="ORF">H4Q31_00470</name>
</gene>
<accession>A0A841T978</accession>
<protein>
    <submittedName>
        <fullName evidence="2">VWA domain-containing protein</fullName>
    </submittedName>
</protein>
<sequence length="418" mass="46858">MANPILFSHSWNRRYLPCGGTDKVYLLVELTGRAAAEKPERAPINIGLVLDRSGSMEGLPLEFSKKACQYVTEQVSSSDVLSMVAFDDEVLTVFPPEKVTHKDLLKKKIASIQSGGSTNLSGGMIQGAQYVHQSKQDGMVNRILLLSDGHANQGITDRQKLAQIAREYRSMGVGISTLGVGHGFDEDLMEGIADEGGGNFYYIERPDDIPSIFAKELQGVLTVVAQNVRMKLKPTEYARITNVYGYQVTEDNGAMEMMLGDIYDSEVKSILIEMMVYPHSVGSHPLLDFEWDYVDITEGVQPCQFQLTANAEFTNHIDLLNMPLEANVEKHIKITETALAIEKAMNAFDQGDVESGKTMLQSQADDLLRMAIQTDDTELREESKKLYERIESIDHLSYSPMMRKELHSQKYRNMKRKK</sequence>